<evidence type="ECO:0000313" key="1">
    <source>
        <dbReference type="EMBL" id="CCI38252.1"/>
    </source>
</evidence>
<dbReference type="AlphaFoldDB" id="I4IVC8"/>
<protein>
    <submittedName>
        <fullName evidence="1">Uncharacterized protein</fullName>
    </submittedName>
</protein>
<organism evidence="1 2">
    <name type="scientific">Microcystis aeruginosa PCC 9701</name>
    <dbReference type="NCBI Taxonomy" id="721123"/>
    <lineage>
        <taxon>Bacteria</taxon>
        <taxon>Bacillati</taxon>
        <taxon>Cyanobacteriota</taxon>
        <taxon>Cyanophyceae</taxon>
        <taxon>Oscillatoriophycideae</taxon>
        <taxon>Chroococcales</taxon>
        <taxon>Microcystaceae</taxon>
        <taxon>Microcystis</taxon>
    </lineage>
</organism>
<evidence type="ECO:0000313" key="2">
    <source>
        <dbReference type="Proteomes" id="UP000004047"/>
    </source>
</evidence>
<comment type="caution">
    <text evidence="1">The sequence shown here is derived from an EMBL/GenBank/DDBJ whole genome shotgun (WGS) entry which is preliminary data.</text>
</comment>
<name>I4IVC8_MICAE</name>
<reference evidence="1 2" key="1">
    <citation type="submission" date="2012-04" db="EMBL/GenBank/DDBJ databases">
        <authorList>
            <person name="Genoscope - CEA"/>
        </authorList>
    </citation>
    <scope>NUCLEOTIDE SEQUENCE [LARGE SCALE GENOMIC DNA]</scope>
    <source>
        <strain evidence="1 2">9701</strain>
    </source>
</reference>
<proteinExistence type="predicted"/>
<gene>
    <name evidence="1" type="ORF">MICAK_3950006</name>
</gene>
<dbReference type="Proteomes" id="UP000004047">
    <property type="component" value="Unassembled WGS sequence"/>
</dbReference>
<dbReference type="RefSeq" id="WP_002804134.1">
    <property type="nucleotide sequence ID" value="NZ_HE974200.1"/>
</dbReference>
<sequence>MRLPCTFPLVPKTKLYKFLATAQEDEVKAEKNLRAWCQQTCKN</sequence>
<accession>I4IVC8</accession>
<dbReference type="HOGENOM" id="CLU_3236061_0_0_3"/>
<dbReference type="EMBL" id="CAIQ01000329">
    <property type="protein sequence ID" value="CCI38252.1"/>
    <property type="molecule type" value="Genomic_DNA"/>
</dbReference>